<accession>A0A411YJL5</accession>
<name>A0A411YJL5_9ACTN</name>
<dbReference type="SMART" id="SM00471">
    <property type="entry name" value="HDc"/>
    <property type="match status" value="1"/>
</dbReference>
<dbReference type="InterPro" id="IPR003607">
    <property type="entry name" value="HD/PDEase_dom"/>
</dbReference>
<keyword evidence="4" id="KW-1185">Reference proteome</keyword>
<feature type="region of interest" description="Disordered" evidence="1">
    <location>
        <begin position="1"/>
        <end position="34"/>
    </location>
</feature>
<dbReference type="PROSITE" id="PS51832">
    <property type="entry name" value="HD_GYP"/>
    <property type="match status" value="1"/>
</dbReference>
<evidence type="ECO:0000313" key="4">
    <source>
        <dbReference type="Proteomes" id="UP000291469"/>
    </source>
</evidence>
<feature type="region of interest" description="Disordered" evidence="1">
    <location>
        <begin position="425"/>
        <end position="446"/>
    </location>
</feature>
<dbReference type="Proteomes" id="UP000291469">
    <property type="component" value="Chromosome"/>
</dbReference>
<protein>
    <submittedName>
        <fullName evidence="3">HD-GYP domain-containing protein</fullName>
    </submittedName>
</protein>
<dbReference type="EMBL" id="CP036402">
    <property type="protein sequence ID" value="QBI21326.1"/>
    <property type="molecule type" value="Genomic_DNA"/>
</dbReference>
<dbReference type="InterPro" id="IPR037522">
    <property type="entry name" value="HD_GYP_dom"/>
</dbReference>
<dbReference type="PANTHER" id="PTHR43155">
    <property type="entry name" value="CYCLIC DI-GMP PHOSPHODIESTERASE PA4108-RELATED"/>
    <property type="match status" value="1"/>
</dbReference>
<gene>
    <name evidence="3" type="ORF">ER308_18300</name>
</gene>
<dbReference type="NCBIfam" id="TIGR00277">
    <property type="entry name" value="HDIG"/>
    <property type="match status" value="1"/>
</dbReference>
<dbReference type="Pfam" id="PF13487">
    <property type="entry name" value="HD_5"/>
    <property type="match status" value="1"/>
</dbReference>
<dbReference type="InterPro" id="IPR006675">
    <property type="entry name" value="HDIG_dom"/>
</dbReference>
<dbReference type="Gene3D" id="1.10.3210.10">
    <property type="entry name" value="Hypothetical protein af1432"/>
    <property type="match status" value="1"/>
</dbReference>
<organism evidence="3 4">
    <name type="scientific">Egibacter rhizosphaerae</name>
    <dbReference type="NCBI Taxonomy" id="1670831"/>
    <lineage>
        <taxon>Bacteria</taxon>
        <taxon>Bacillati</taxon>
        <taxon>Actinomycetota</taxon>
        <taxon>Nitriliruptoria</taxon>
        <taxon>Egibacterales</taxon>
        <taxon>Egibacteraceae</taxon>
        <taxon>Egibacter</taxon>
    </lineage>
</organism>
<dbReference type="PANTHER" id="PTHR43155:SF2">
    <property type="entry name" value="CYCLIC DI-GMP PHOSPHODIESTERASE PA4108"/>
    <property type="match status" value="1"/>
</dbReference>
<reference evidence="3 4" key="1">
    <citation type="submission" date="2019-01" db="EMBL/GenBank/DDBJ databases">
        <title>Egibacter rhizosphaerae EGI 80759T.</title>
        <authorList>
            <person name="Chen D.-D."/>
            <person name="Tian Y."/>
            <person name="Jiao J.-Y."/>
            <person name="Zhang X.-T."/>
            <person name="Zhang Y.-G."/>
            <person name="Zhang Y."/>
            <person name="Xiao M."/>
            <person name="Shu W.-S."/>
            <person name="Li W.-J."/>
        </authorList>
    </citation>
    <scope>NUCLEOTIDE SEQUENCE [LARGE SCALE GENOMIC DNA]</scope>
    <source>
        <strain evidence="3 4">EGI 80759</strain>
    </source>
</reference>
<dbReference type="OrthoDB" id="9802066at2"/>
<sequence length="446" mass="48651">MREGRLGPSARNPRGAGVPRPQPRLDEEPSVHTRSLQRVAAGDVLAEDVRDADEQVLLRVGTTLTDAYIASLRARGVPAVRIADGAPDWVGVDDPLHAEVRRETSLTLRTLFSNVSGAARQRFDDGTVPANSAALATRLGEAPLSDGTAEGQLEATVSRLIDSVLEREVLDGLAQLKNHSDYTFTHSVEVAALAVGIGHRLGLSTSNLRDLATGCLLHDVGKSLVDSAVIDKPGPLDEAERTLVKEHPELGYEVIRRLHLASVLPGQIALQHHERQDGAGYPRGLHGSNRIRRTTQERVDPRTMMLLAEICAVADIHNAISSDRPYRPAMPAEEVMAVIERNAGGHLNRELVELLRRTVPVYPRGTWVQILTGAYVGWRGQVTKTPLDHPYRPRILLALDDRLQALEEPRPLDCSDQHVDVRALAPEQPATEPGCLAERTAERVAS</sequence>
<dbReference type="KEGG" id="erz:ER308_18300"/>
<dbReference type="AlphaFoldDB" id="A0A411YJL5"/>
<proteinExistence type="predicted"/>
<feature type="domain" description="HD-GYP" evidence="2">
    <location>
        <begin position="157"/>
        <end position="371"/>
    </location>
</feature>
<evidence type="ECO:0000259" key="2">
    <source>
        <dbReference type="PROSITE" id="PS51832"/>
    </source>
</evidence>
<evidence type="ECO:0000256" key="1">
    <source>
        <dbReference type="SAM" id="MobiDB-lite"/>
    </source>
</evidence>
<evidence type="ECO:0000313" key="3">
    <source>
        <dbReference type="EMBL" id="QBI21326.1"/>
    </source>
</evidence>
<dbReference type="SUPFAM" id="SSF109604">
    <property type="entry name" value="HD-domain/PDEase-like"/>
    <property type="match status" value="1"/>
</dbReference>
<dbReference type="CDD" id="cd00077">
    <property type="entry name" value="HDc"/>
    <property type="match status" value="1"/>
</dbReference>